<feature type="domain" description="Flagellin C-terminal" evidence="4">
    <location>
        <begin position="291"/>
        <end position="365"/>
    </location>
</feature>
<keyword evidence="3" id="KW-0975">Bacterial flagellum</keyword>
<dbReference type="InterPro" id="IPR001492">
    <property type="entry name" value="Flagellin"/>
</dbReference>
<evidence type="ECO:0000256" key="2">
    <source>
        <dbReference type="ARBA" id="ARBA00005709"/>
    </source>
</evidence>
<keyword evidence="5" id="KW-0282">Flagellum</keyword>
<dbReference type="Proteomes" id="UP000597459">
    <property type="component" value="Unassembled WGS sequence"/>
</dbReference>
<gene>
    <name evidence="5" type="ORF">GOB87_08955</name>
</gene>
<dbReference type="AlphaFoldDB" id="A0A967EHS0"/>
<comment type="subcellular location">
    <subcellularLocation>
        <location evidence="1">Bacterial flagellum</location>
    </subcellularLocation>
</comment>
<organism evidence="5 6">
    <name type="scientific">Acetobacter estunensis</name>
    <dbReference type="NCBI Taxonomy" id="104097"/>
    <lineage>
        <taxon>Bacteria</taxon>
        <taxon>Pseudomonadati</taxon>
        <taxon>Pseudomonadota</taxon>
        <taxon>Alphaproteobacteria</taxon>
        <taxon>Acetobacterales</taxon>
        <taxon>Acetobacteraceae</taxon>
        <taxon>Acetobacter</taxon>
    </lineage>
</organism>
<keyword evidence="5" id="KW-0969">Cilium</keyword>
<evidence type="ECO:0000256" key="1">
    <source>
        <dbReference type="ARBA" id="ARBA00004365"/>
    </source>
</evidence>
<dbReference type="NCBIfam" id="NF006489">
    <property type="entry name" value="PRK08913.1"/>
    <property type="match status" value="1"/>
</dbReference>
<dbReference type="InterPro" id="IPR046358">
    <property type="entry name" value="Flagellin_C"/>
</dbReference>
<protein>
    <submittedName>
        <fullName evidence="5">Flagellin</fullName>
    </submittedName>
</protein>
<dbReference type="SUPFAM" id="SSF64518">
    <property type="entry name" value="Phase 1 flagellin"/>
    <property type="match status" value="1"/>
</dbReference>
<dbReference type="PANTHER" id="PTHR42792">
    <property type="entry name" value="FLAGELLIN"/>
    <property type="match status" value="1"/>
</dbReference>
<dbReference type="GO" id="GO:0009288">
    <property type="term" value="C:bacterial-type flagellum"/>
    <property type="evidence" value="ECO:0007669"/>
    <property type="project" value="UniProtKB-SubCell"/>
</dbReference>
<comment type="caution">
    <text evidence="5">The sequence shown here is derived from an EMBL/GenBank/DDBJ whole genome shotgun (WGS) entry which is preliminary data.</text>
</comment>
<evidence type="ECO:0000256" key="3">
    <source>
        <dbReference type="ARBA" id="ARBA00023143"/>
    </source>
</evidence>
<evidence type="ECO:0000259" key="4">
    <source>
        <dbReference type="Pfam" id="PF00700"/>
    </source>
</evidence>
<evidence type="ECO:0000313" key="6">
    <source>
        <dbReference type="Proteomes" id="UP000597459"/>
    </source>
</evidence>
<comment type="similarity">
    <text evidence="2">Belongs to the bacterial flagellin family.</text>
</comment>
<name>A0A967EHS0_9PROT</name>
<evidence type="ECO:0000313" key="5">
    <source>
        <dbReference type="EMBL" id="NHO54082.1"/>
    </source>
</evidence>
<keyword evidence="6" id="KW-1185">Reference proteome</keyword>
<dbReference type="GO" id="GO:0005198">
    <property type="term" value="F:structural molecule activity"/>
    <property type="evidence" value="ECO:0007669"/>
    <property type="project" value="InterPro"/>
</dbReference>
<dbReference type="Gene3D" id="1.20.1330.10">
    <property type="entry name" value="f41 fragment of flagellin, N-terminal domain"/>
    <property type="match status" value="1"/>
</dbReference>
<dbReference type="Pfam" id="PF00700">
    <property type="entry name" value="Flagellin_C"/>
    <property type="match status" value="1"/>
</dbReference>
<dbReference type="RefSeq" id="WP_166315471.1">
    <property type="nucleotide sequence ID" value="NZ_WOTH01000015.1"/>
</dbReference>
<sequence length="366" mass="37034">MSTSVGLYGASGASYVLDQAIDRLGDQETDLTAQATSGMKSSSYAGLDSSSRTAALDLSPQITAISTWQTSISSAQTTLTVTQSALTQISSIATTLSTNLLSLQGNLGQDEVDTIATSAKSALDTLGNLLNTQSGADYVFAGTNSYTAPVTGTSGLSSSDLAQSISTLVSNMGTSSDDAATVLQQATSDASGTGDSASLSVFSSALSVSADSAKNLTSKAVVGNGDTVDVGMVATQSTEGMSASDTSTGSPIRDLMRNLMIVASLGDVSTSSSSFSSLVSSLKSSTSDIGTSLLAEEGSLGLQQTQLTSQSTLLTTMSTMLSTQLGNAREADPATVSVQLSAVQDQLQASYTLISDLKSMTLANYI</sequence>
<proteinExistence type="inferred from homology"/>
<dbReference type="PANTHER" id="PTHR42792:SF1">
    <property type="entry name" value="FLAGELLAR HOOK-ASSOCIATED PROTEIN 3"/>
    <property type="match status" value="1"/>
</dbReference>
<dbReference type="EMBL" id="WOTH01000015">
    <property type="protein sequence ID" value="NHO54082.1"/>
    <property type="molecule type" value="Genomic_DNA"/>
</dbReference>
<accession>A0A967EHS0</accession>
<reference evidence="5" key="1">
    <citation type="submission" date="2019-11" db="EMBL/GenBank/DDBJ databases">
        <title>Description of new Acetobacter species.</title>
        <authorList>
            <person name="Cleenwerck I."/>
            <person name="Sombolestani A.S."/>
        </authorList>
    </citation>
    <scope>NUCLEOTIDE SEQUENCE</scope>
    <source>
        <strain evidence="5">LMG 1626</strain>
    </source>
</reference>
<keyword evidence="5" id="KW-0966">Cell projection</keyword>